<dbReference type="PANTHER" id="PTHR34677">
    <property type="match status" value="1"/>
</dbReference>
<feature type="domain" description="Bacterial Ig" evidence="3">
    <location>
        <begin position="347"/>
        <end position="419"/>
    </location>
</feature>
<dbReference type="InterPro" id="IPR041498">
    <property type="entry name" value="Big_6"/>
</dbReference>
<reference evidence="5 6" key="1">
    <citation type="submission" date="2019-07" db="EMBL/GenBank/DDBJ databases">
        <title>R&amp;d 2014.</title>
        <authorList>
            <person name="Klenk H.-P."/>
        </authorList>
    </citation>
    <scope>NUCLEOTIDE SEQUENCE [LARGE SCALE GENOMIC DNA]</scope>
    <source>
        <strain evidence="5 6">DSM 43194</strain>
    </source>
</reference>
<dbReference type="InterPro" id="IPR044016">
    <property type="entry name" value="Big_13"/>
</dbReference>
<name>A0A660CJK2_9PSEU</name>
<dbReference type="SUPFAM" id="SSF49478">
    <property type="entry name" value="Cna protein B-type domain"/>
    <property type="match status" value="1"/>
</dbReference>
<keyword evidence="6" id="KW-1185">Reference proteome</keyword>
<feature type="compositionally biased region" description="Polar residues" evidence="1">
    <location>
        <begin position="617"/>
        <end position="629"/>
    </location>
</feature>
<evidence type="ECO:0000259" key="4">
    <source>
        <dbReference type="Pfam" id="PF19077"/>
    </source>
</evidence>
<comment type="caution">
    <text evidence="5">The sequence shown here is derived from an EMBL/GenBank/DDBJ whole genome shotgun (WGS) entry which is preliminary data.</text>
</comment>
<feature type="compositionally biased region" description="Polar residues" evidence="1">
    <location>
        <begin position="375"/>
        <end position="385"/>
    </location>
</feature>
<feature type="domain" description="Bacterial Ig-like" evidence="4">
    <location>
        <begin position="806"/>
        <end position="880"/>
    </location>
</feature>
<proteinExistence type="predicted"/>
<dbReference type="Gene3D" id="2.60.40.10">
    <property type="entry name" value="Immunoglobulins"/>
    <property type="match status" value="1"/>
</dbReference>
<feature type="region of interest" description="Disordered" evidence="1">
    <location>
        <begin position="755"/>
        <end position="820"/>
    </location>
</feature>
<sequence>MSKRSWFSAAALAVVTFLVGALTTVLPARAEPLPATYSGSTHGDVLALGLNAAGIANVDASLAHSATSTNSTASPRTHAESANLDANAVGIPVGVASDQANSGPAAGSDSYTAGLGTINLPGILQVGAINGSGQTNWAGDLACVPDGTPLAQSRTSLANASLGLTLLGVGLNILQLGAVETSGNTTLSGGNVVSTSSGNVASLSLINGLVDVEVLENPTITATSDGATGSVSANDYAIAVTIAGQRTELRAGMSLPINLNLGVLSVNLTLSVGQLSDTSQGATGSGSTAFIELNGSINGPLGGNLASVNLGLLPLSASATAPQGGVECGALDPPTITSPSNGDETGTTPTITGTGTPGATVTVSEGDTEIGTATVDENGNWSLTPETPLPPGEHTIQAVQSAGDAVSPASEPVTFTVADTEPPDPPVITSPEDGSTIGNNTPEITGTGEPGATVTIRDGDTELGTATVDENGNWSFTPESPLSDGDHTITATQEDAAGNVSGPSEEVSFTVDTEAPDPPVITSPEDGSTIGNNTPVVEGRGEPGATVEVIVDGESVGEATVDDQGNWSFPLEEPLSDGEHVIEAIQTDPAGNASEPAQSTVTVDTGAPDPPAITSPEGGSTINDNTPEITGTGEPGATVTIRDGDTELGTATVDENGNWSFTPDTPLEDGPHTITATQEDAAGNVSGPSEDVLFTIDTVAPPAPVITSPGDGSTIGNPTPEITGTGEPGHQVTVSIDGVEVGTTTVGENGTWTLELDQPLGPGDHTATAIQTDDLNRDSPVSDPVSFTVEQRAVPAPEITSPESGSSTSDPTPVIEGTGEPGATVQVIVDGEQVGEATVDDQGNWRFELTEPLAPGNHTITATQTLDGVTSAESDPVIIVVEEEDTTPPDAPVVTNPQDGGQVDDRSPTVEGTGEPGATVEVVVDGESLGTVQVGADGTWAIDAPELGCGQHTLSATQTDAAGNVSEPTELSFTVVCDDGDGGAGNGDGGGAGDGDGGGGHDLITAPPVSVGPPPGGGSGFDGTGYDSVSGGKQGLAQTGAPLTVLLWLGLLALASGGFLLRRFRADR</sequence>
<feature type="region of interest" description="Disordered" evidence="1">
    <location>
        <begin position="497"/>
        <end position="541"/>
    </location>
</feature>
<evidence type="ECO:0000313" key="6">
    <source>
        <dbReference type="Proteomes" id="UP000317303"/>
    </source>
</evidence>
<dbReference type="Proteomes" id="UP000317303">
    <property type="component" value="Unassembled WGS sequence"/>
</dbReference>
<accession>A0A660CJK2</accession>
<feature type="compositionally biased region" description="Polar residues" evidence="1">
    <location>
        <begin position="335"/>
        <end position="344"/>
    </location>
</feature>
<feature type="compositionally biased region" description="Gly residues" evidence="1">
    <location>
        <begin position="982"/>
        <end position="1001"/>
    </location>
</feature>
<feature type="region of interest" description="Disordered" evidence="1">
    <location>
        <begin position="415"/>
        <end position="453"/>
    </location>
</feature>
<keyword evidence="2" id="KW-0812">Transmembrane</keyword>
<feature type="compositionally biased region" description="Polar residues" evidence="1">
    <location>
        <begin position="525"/>
        <end position="535"/>
    </location>
</feature>
<dbReference type="Gene3D" id="2.60.40.1800">
    <property type="match status" value="6"/>
</dbReference>
<feature type="transmembrane region" description="Helical" evidence="2">
    <location>
        <begin position="1040"/>
        <end position="1061"/>
    </location>
</feature>
<dbReference type="RefSeq" id="WP_169741946.1">
    <property type="nucleotide sequence ID" value="NZ_JOIJ01000007.1"/>
</dbReference>
<feature type="region of interest" description="Disordered" evidence="1">
    <location>
        <begin position="887"/>
        <end position="916"/>
    </location>
</feature>
<feature type="domain" description="Bacterial Ig" evidence="3">
    <location>
        <begin position="528"/>
        <end position="601"/>
    </location>
</feature>
<feature type="compositionally biased region" description="Low complexity" evidence="1">
    <location>
        <begin position="345"/>
        <end position="363"/>
    </location>
</feature>
<protein>
    <submittedName>
        <fullName evidence="5">LPXTG-motif cell wall-anchored protein</fullName>
    </submittedName>
</protein>
<dbReference type="AlphaFoldDB" id="A0A660CJK2"/>
<dbReference type="EMBL" id="VLJV01000001">
    <property type="protein sequence ID" value="TWH21175.1"/>
    <property type="molecule type" value="Genomic_DNA"/>
</dbReference>
<feature type="region of interest" description="Disordered" evidence="1">
    <location>
        <begin position="331"/>
        <end position="393"/>
    </location>
</feature>
<keyword evidence="2" id="KW-1133">Transmembrane helix</keyword>
<evidence type="ECO:0000259" key="3">
    <source>
        <dbReference type="Pfam" id="PF17936"/>
    </source>
</evidence>
<evidence type="ECO:0000256" key="1">
    <source>
        <dbReference type="SAM" id="MobiDB-lite"/>
    </source>
</evidence>
<dbReference type="InterPro" id="IPR013783">
    <property type="entry name" value="Ig-like_fold"/>
</dbReference>
<feature type="compositionally biased region" description="Polar residues" evidence="1">
    <location>
        <begin position="432"/>
        <end position="444"/>
    </location>
</feature>
<feature type="region of interest" description="Disordered" evidence="1">
    <location>
        <begin position="465"/>
        <end position="484"/>
    </location>
</feature>
<feature type="compositionally biased region" description="Polar residues" evidence="1">
    <location>
        <begin position="801"/>
        <end position="811"/>
    </location>
</feature>
<feature type="compositionally biased region" description="Polar residues" evidence="1">
    <location>
        <begin position="468"/>
        <end position="480"/>
    </location>
</feature>
<dbReference type="PANTHER" id="PTHR34677:SF3">
    <property type="entry name" value="BACTERIAL IG-LIKE DOMAIN-CONTAINING PROTEIN"/>
    <property type="match status" value="1"/>
</dbReference>
<dbReference type="NCBIfam" id="TIGR01167">
    <property type="entry name" value="LPXTG_anchor"/>
    <property type="match status" value="1"/>
</dbReference>
<dbReference type="NCBIfam" id="NF033510">
    <property type="entry name" value="Ca_tandemer"/>
    <property type="match status" value="7"/>
</dbReference>
<organism evidence="5 6">
    <name type="scientific">Prauserella rugosa</name>
    <dbReference type="NCBI Taxonomy" id="43354"/>
    <lineage>
        <taxon>Bacteria</taxon>
        <taxon>Bacillati</taxon>
        <taxon>Actinomycetota</taxon>
        <taxon>Actinomycetes</taxon>
        <taxon>Pseudonocardiales</taxon>
        <taxon>Pseudonocardiaceae</taxon>
        <taxon>Prauserella</taxon>
    </lineage>
</organism>
<feature type="region of interest" description="Disordered" evidence="1">
    <location>
        <begin position="589"/>
        <end position="673"/>
    </location>
</feature>
<feature type="domain" description="Bacterial Ig-like" evidence="4">
    <location>
        <begin position="437"/>
        <end position="513"/>
    </location>
</feature>
<feature type="region of interest" description="Disordered" evidence="1">
    <location>
        <begin position="979"/>
        <end position="1026"/>
    </location>
</feature>
<evidence type="ECO:0000256" key="2">
    <source>
        <dbReference type="SAM" id="Phobius"/>
    </source>
</evidence>
<feature type="domain" description="Bacterial Ig-like" evidence="4">
    <location>
        <begin position="621"/>
        <end position="698"/>
    </location>
</feature>
<feature type="compositionally biased region" description="Polar residues" evidence="1">
    <location>
        <begin position="653"/>
        <end position="663"/>
    </location>
</feature>
<gene>
    <name evidence="5" type="ORF">JD82_03029</name>
</gene>
<feature type="domain" description="Bacterial Ig" evidence="3">
    <location>
        <begin position="902"/>
        <end position="971"/>
    </location>
</feature>
<feature type="domain" description="Bacterial Ig" evidence="3">
    <location>
        <begin position="714"/>
        <end position="789"/>
    </location>
</feature>
<dbReference type="GO" id="GO:0005975">
    <property type="term" value="P:carbohydrate metabolic process"/>
    <property type="evidence" value="ECO:0007669"/>
    <property type="project" value="UniProtKB-ARBA"/>
</dbReference>
<dbReference type="Pfam" id="PF17936">
    <property type="entry name" value="Big_6"/>
    <property type="match status" value="4"/>
</dbReference>
<evidence type="ECO:0000313" key="5">
    <source>
        <dbReference type="EMBL" id="TWH21175.1"/>
    </source>
</evidence>
<dbReference type="Pfam" id="PF19077">
    <property type="entry name" value="Big_13"/>
    <property type="match status" value="3"/>
</dbReference>
<keyword evidence="2" id="KW-0472">Membrane</keyword>